<gene>
    <name evidence="1" type="ORF">B0I08_11019</name>
</gene>
<sequence>MIPAVLIVLLACLAALQVAGLQLRLQDASTNAARALSRGDPESAVAVQLDRAVAGARLTVVHRGDVVCAESAAEPPAGIASLSGITVRASGCARSGGL</sequence>
<organism evidence="1 2">
    <name type="scientific">Glaciihabitans tibetensis</name>
    <dbReference type="NCBI Taxonomy" id="1266600"/>
    <lineage>
        <taxon>Bacteria</taxon>
        <taxon>Bacillati</taxon>
        <taxon>Actinomycetota</taxon>
        <taxon>Actinomycetes</taxon>
        <taxon>Micrococcales</taxon>
        <taxon>Microbacteriaceae</taxon>
        <taxon>Glaciihabitans</taxon>
    </lineage>
</organism>
<name>A0A2T0V5N8_9MICO</name>
<evidence type="ECO:0000313" key="2">
    <source>
        <dbReference type="Proteomes" id="UP000237983"/>
    </source>
</evidence>
<dbReference type="InterPro" id="IPR049790">
    <property type="entry name" value="Rv3655c/TadE"/>
</dbReference>
<proteinExistence type="predicted"/>
<dbReference type="NCBIfam" id="NF041390">
    <property type="entry name" value="TadE_Rv3655c"/>
    <property type="match status" value="1"/>
</dbReference>
<dbReference type="EMBL" id="PVTL01000010">
    <property type="protein sequence ID" value="PRY65388.1"/>
    <property type="molecule type" value="Genomic_DNA"/>
</dbReference>
<reference evidence="1 2" key="1">
    <citation type="submission" date="2018-03" db="EMBL/GenBank/DDBJ databases">
        <title>Genomic Encyclopedia of Type Strains, Phase III (KMG-III): the genomes of soil and plant-associated and newly described type strains.</title>
        <authorList>
            <person name="Whitman W."/>
        </authorList>
    </citation>
    <scope>NUCLEOTIDE SEQUENCE [LARGE SCALE GENOMIC DNA]</scope>
    <source>
        <strain evidence="1 2">CGMCC 1.12484</strain>
    </source>
</reference>
<evidence type="ECO:0008006" key="3">
    <source>
        <dbReference type="Google" id="ProtNLM"/>
    </source>
</evidence>
<comment type="caution">
    <text evidence="1">The sequence shown here is derived from an EMBL/GenBank/DDBJ whole genome shotgun (WGS) entry which is preliminary data.</text>
</comment>
<accession>A0A2T0V5N8</accession>
<dbReference type="AlphaFoldDB" id="A0A2T0V5N8"/>
<dbReference type="Proteomes" id="UP000237983">
    <property type="component" value="Unassembled WGS sequence"/>
</dbReference>
<evidence type="ECO:0000313" key="1">
    <source>
        <dbReference type="EMBL" id="PRY65388.1"/>
    </source>
</evidence>
<protein>
    <recommendedName>
        <fullName evidence="3">TadE-like protein</fullName>
    </recommendedName>
</protein>
<keyword evidence="2" id="KW-1185">Reference proteome</keyword>